<reference evidence="1 2" key="1">
    <citation type="submission" date="2023-06" db="EMBL/GenBank/DDBJ databases">
        <title>Roseiconus lacunae JC819 isolated from Gulf of Mannar region, Tamil Nadu.</title>
        <authorList>
            <person name="Pk S."/>
            <person name="Ch S."/>
            <person name="Ch V.R."/>
        </authorList>
    </citation>
    <scope>NUCLEOTIDE SEQUENCE [LARGE SCALE GENOMIC DNA]</scope>
    <source>
        <strain evidence="1 2">JC819</strain>
    </source>
</reference>
<gene>
    <name evidence="1" type="ORF">QTN89_24280</name>
</gene>
<keyword evidence="2" id="KW-1185">Reference proteome</keyword>
<protein>
    <submittedName>
        <fullName evidence="1">Uncharacterized protein</fullName>
    </submittedName>
</protein>
<name>A0ABT7PQ13_9BACT</name>
<evidence type="ECO:0000313" key="2">
    <source>
        <dbReference type="Proteomes" id="UP001239462"/>
    </source>
</evidence>
<evidence type="ECO:0000313" key="1">
    <source>
        <dbReference type="EMBL" id="MDM4018592.1"/>
    </source>
</evidence>
<comment type="caution">
    <text evidence="1">The sequence shown here is derived from an EMBL/GenBank/DDBJ whole genome shotgun (WGS) entry which is preliminary data.</text>
</comment>
<dbReference type="EMBL" id="JASZZN010000023">
    <property type="protein sequence ID" value="MDM4018592.1"/>
    <property type="molecule type" value="Genomic_DNA"/>
</dbReference>
<sequence>MIEQFTDRVLEVLQREFPDQGFRHGDEIGTLTDGEVSFGMSNLCAQYQQGIFNDDNFDTAIRDKFAQILQMLQSSVEAIPENWDDAQSRLRVQLVSAKLTNLSSAVTFPFADDVHSSLVIDNDGGYAYVRQADLDRWNQTALDAIELGKRNIVISQPQLPLAIMPGDVRLVAIQTGDGYDAARILIPEIRTQIIRELTGTVDGEAFAAVPNRDFLIAWPTDLIPEIHQQLSETVAMDSRQQSHPLCERVLRITAETIELT</sequence>
<dbReference type="RefSeq" id="WP_230777014.1">
    <property type="nucleotide sequence ID" value="NZ_JAJMQV010000089.1"/>
</dbReference>
<accession>A0ABT7PQ13</accession>
<organism evidence="1 2">
    <name type="scientific">Roseiconus lacunae</name>
    <dbReference type="NCBI Taxonomy" id="2605694"/>
    <lineage>
        <taxon>Bacteria</taxon>
        <taxon>Pseudomonadati</taxon>
        <taxon>Planctomycetota</taxon>
        <taxon>Planctomycetia</taxon>
        <taxon>Pirellulales</taxon>
        <taxon>Pirellulaceae</taxon>
        <taxon>Roseiconus</taxon>
    </lineage>
</organism>
<proteinExistence type="predicted"/>
<dbReference type="Proteomes" id="UP001239462">
    <property type="component" value="Unassembled WGS sequence"/>
</dbReference>